<keyword evidence="2" id="KW-0134">Cell wall</keyword>
<dbReference type="Pfam" id="PF03777">
    <property type="entry name" value="ChpA-C"/>
    <property type="match status" value="1"/>
</dbReference>
<organism evidence="11 12">
    <name type="scientific">Streptomyces broussonetiae</name>
    <dbReference type="NCBI Taxonomy" id="2686304"/>
    <lineage>
        <taxon>Bacteria</taxon>
        <taxon>Bacillati</taxon>
        <taxon>Actinomycetota</taxon>
        <taxon>Actinomycetes</taxon>
        <taxon>Kitasatosporales</taxon>
        <taxon>Streptomycetaceae</taxon>
        <taxon>Streptomyces</taxon>
    </lineage>
</organism>
<feature type="chain" id="PRO_5026326775" evidence="9">
    <location>
        <begin position="30"/>
        <end position="280"/>
    </location>
</feature>
<sequence>MRQTLSKGIVVAAAATGMLSLYGGSAAFADTRAHGAAQGSPGLLSGNDVQVPVDVPVNVCGNSVDAAAALNPVFGNSCATGPGSEHRAHGSHRSQGGHGGSRGSHGSPHRHAHGGSDAPSGDDLAGYDFSGHGFSGYDFSGHGDSGNGDSGRHFGHGDFGGCSDLPSPGPTSAPPSYGEGETTPPPHGGGEKTPPGSHHSTPPPGGRTTSPPVGGRSAPPAESRTIPPYHGGGEHRPGQPPALAHTGGDARTMFATSAASATLIAAGAMLYRRGRAAALR</sequence>
<dbReference type="RefSeq" id="WP_158920911.1">
    <property type="nucleotide sequence ID" value="NZ_CP047020.1"/>
</dbReference>
<feature type="signal peptide" evidence="9">
    <location>
        <begin position="1"/>
        <end position="29"/>
    </location>
</feature>
<dbReference type="GO" id="GO:0007155">
    <property type="term" value="P:cell adhesion"/>
    <property type="evidence" value="ECO:0007669"/>
    <property type="project" value="UniProtKB-KW"/>
</dbReference>
<accession>A0A6I6N769</accession>
<evidence type="ECO:0000259" key="10">
    <source>
        <dbReference type="PROSITE" id="PS51884"/>
    </source>
</evidence>
<name>A0A6I6N769_9ACTN</name>
<evidence type="ECO:0000256" key="3">
    <source>
        <dbReference type="ARBA" id="ARBA00022525"/>
    </source>
</evidence>
<evidence type="ECO:0000256" key="4">
    <source>
        <dbReference type="ARBA" id="ARBA00022729"/>
    </source>
</evidence>
<keyword evidence="4 9" id="KW-0732">Signal</keyword>
<feature type="domain" description="Chaplin" evidence="10">
    <location>
        <begin position="40"/>
        <end position="80"/>
    </location>
</feature>
<proteinExistence type="predicted"/>
<dbReference type="KEGG" id="sbro:GQF42_17230"/>
<evidence type="ECO:0000256" key="7">
    <source>
        <dbReference type="PROSITE-ProRule" id="PRU01232"/>
    </source>
</evidence>
<evidence type="ECO:0000256" key="1">
    <source>
        <dbReference type="ARBA" id="ARBA00004191"/>
    </source>
</evidence>
<feature type="region of interest" description="Disordered" evidence="8">
    <location>
        <begin position="148"/>
        <end position="247"/>
    </location>
</feature>
<reference evidence="11 12" key="1">
    <citation type="submission" date="2019-12" db="EMBL/GenBank/DDBJ databases">
        <title>Streptomyces sp. strain T44 isolated from rhizosphere soil of Broussonetia papyrifera.</title>
        <authorList>
            <person name="Mo P."/>
        </authorList>
    </citation>
    <scope>NUCLEOTIDE SEQUENCE [LARGE SCALE GENOMIC DNA]</scope>
    <source>
        <strain evidence="11 12">T44</strain>
    </source>
</reference>
<evidence type="ECO:0000256" key="6">
    <source>
        <dbReference type="ARBA" id="ARBA00023087"/>
    </source>
</evidence>
<keyword evidence="6 7" id="KW-0034">Amyloid</keyword>
<protein>
    <submittedName>
        <fullName evidence="11">DUF320 domain-containing protein</fullName>
    </submittedName>
</protein>
<dbReference type="AlphaFoldDB" id="A0A6I6N769"/>
<comment type="subcellular location">
    <subcellularLocation>
        <location evidence="1">Secreted</location>
        <location evidence="1">Cell wall</location>
    </subcellularLocation>
</comment>
<keyword evidence="12" id="KW-1185">Reference proteome</keyword>
<keyword evidence="5" id="KW-0130">Cell adhesion</keyword>
<dbReference type="PROSITE" id="PS51884">
    <property type="entry name" value="CHAPLIN"/>
    <property type="match status" value="1"/>
</dbReference>
<dbReference type="InterPro" id="IPR005528">
    <property type="entry name" value="ChpA-H"/>
</dbReference>
<evidence type="ECO:0000256" key="9">
    <source>
        <dbReference type="SAM" id="SignalP"/>
    </source>
</evidence>
<evidence type="ECO:0000256" key="5">
    <source>
        <dbReference type="ARBA" id="ARBA00022889"/>
    </source>
</evidence>
<evidence type="ECO:0000256" key="2">
    <source>
        <dbReference type="ARBA" id="ARBA00022512"/>
    </source>
</evidence>
<gene>
    <name evidence="11" type="ORF">GQF42_17230</name>
</gene>
<evidence type="ECO:0000313" key="11">
    <source>
        <dbReference type="EMBL" id="QHA04805.1"/>
    </source>
</evidence>
<evidence type="ECO:0000256" key="8">
    <source>
        <dbReference type="SAM" id="MobiDB-lite"/>
    </source>
</evidence>
<keyword evidence="3" id="KW-0964">Secreted</keyword>
<evidence type="ECO:0000313" key="12">
    <source>
        <dbReference type="Proteomes" id="UP000436138"/>
    </source>
</evidence>
<dbReference type="EMBL" id="CP047020">
    <property type="protein sequence ID" value="QHA04805.1"/>
    <property type="molecule type" value="Genomic_DNA"/>
</dbReference>
<dbReference type="Proteomes" id="UP000436138">
    <property type="component" value="Chromosome"/>
</dbReference>
<feature type="region of interest" description="Disordered" evidence="8">
    <location>
        <begin position="81"/>
        <end position="127"/>
    </location>
</feature>
<feature type="compositionally biased region" description="Low complexity" evidence="8">
    <location>
        <begin position="192"/>
        <end position="216"/>
    </location>
</feature>